<dbReference type="Pfam" id="PF04851">
    <property type="entry name" value="ResIII"/>
    <property type="match status" value="1"/>
</dbReference>
<keyword evidence="3" id="KW-0614">Plasmid</keyword>
<keyword evidence="3" id="KW-0378">Hydrolase</keyword>
<dbReference type="GO" id="GO:0004386">
    <property type="term" value="F:helicase activity"/>
    <property type="evidence" value="ECO:0007669"/>
    <property type="project" value="UniProtKB-KW"/>
</dbReference>
<evidence type="ECO:0000313" key="3">
    <source>
        <dbReference type="EMBL" id="XAF56026.1"/>
    </source>
</evidence>
<keyword evidence="3" id="KW-0347">Helicase</keyword>
<dbReference type="InterPro" id="IPR027417">
    <property type="entry name" value="P-loop_NTPase"/>
</dbReference>
<evidence type="ECO:0000256" key="1">
    <source>
        <dbReference type="SAM" id="MobiDB-lite"/>
    </source>
</evidence>
<evidence type="ECO:0000313" key="4">
    <source>
        <dbReference type="Proteomes" id="UP001445268"/>
    </source>
</evidence>
<dbReference type="PANTHER" id="PTHR47396">
    <property type="entry name" value="TYPE I RESTRICTION ENZYME ECOKI R PROTEIN"/>
    <property type="match status" value="1"/>
</dbReference>
<dbReference type="PANTHER" id="PTHR47396:SF1">
    <property type="entry name" value="ATP-DEPENDENT HELICASE IRC3-RELATED"/>
    <property type="match status" value="1"/>
</dbReference>
<dbReference type="Proteomes" id="UP001445268">
    <property type="component" value="Plasmid unnamed1"/>
</dbReference>
<dbReference type="InterPro" id="IPR050742">
    <property type="entry name" value="Helicase_Restrict-Modif_Enz"/>
</dbReference>
<feature type="compositionally biased region" description="Low complexity" evidence="1">
    <location>
        <begin position="456"/>
        <end position="470"/>
    </location>
</feature>
<dbReference type="EMBL" id="CP152381">
    <property type="protein sequence ID" value="XAF56026.1"/>
    <property type="molecule type" value="Genomic_DNA"/>
</dbReference>
<feature type="compositionally biased region" description="Polar residues" evidence="1">
    <location>
        <begin position="437"/>
        <end position="447"/>
    </location>
</feature>
<accession>A0ABZ3EA95</accession>
<reference evidence="3 4" key="1">
    <citation type="submission" date="2024-04" db="EMBL/GenBank/DDBJ databases">
        <title>Marinobacter sp. SBY-1.</title>
        <authorList>
            <person name="Pan C."/>
        </authorList>
    </citation>
    <scope>NUCLEOTIDE SEQUENCE [LARGE SCALE GENOMIC DNA]</scope>
    <source>
        <strain evidence="3 4">SBY-1</strain>
        <plasmid evidence="3 4">unnamed1</plasmid>
    </source>
</reference>
<feature type="domain" description="Helicase ATP-binding" evidence="2">
    <location>
        <begin position="34"/>
        <end position="211"/>
    </location>
</feature>
<organism evidence="3 4">
    <name type="scientific">Marinobacter alkaliphilus</name>
    <dbReference type="NCBI Taxonomy" id="254719"/>
    <lineage>
        <taxon>Bacteria</taxon>
        <taxon>Pseudomonadati</taxon>
        <taxon>Pseudomonadota</taxon>
        <taxon>Gammaproteobacteria</taxon>
        <taxon>Pseudomonadales</taxon>
        <taxon>Marinobacteraceae</taxon>
        <taxon>Marinobacter</taxon>
    </lineage>
</organism>
<feature type="region of interest" description="Disordered" evidence="1">
    <location>
        <begin position="437"/>
        <end position="486"/>
    </location>
</feature>
<keyword evidence="4" id="KW-1185">Reference proteome</keyword>
<gene>
    <name evidence="3" type="ORF">AAGT77_19015</name>
</gene>
<dbReference type="Gene3D" id="3.40.50.300">
    <property type="entry name" value="P-loop containing nucleotide triphosphate hydrolases"/>
    <property type="match status" value="1"/>
</dbReference>
<evidence type="ECO:0000259" key="2">
    <source>
        <dbReference type="PROSITE" id="PS51192"/>
    </source>
</evidence>
<dbReference type="SUPFAM" id="SSF52540">
    <property type="entry name" value="P-loop containing nucleoside triphosphate hydrolases"/>
    <property type="match status" value="2"/>
</dbReference>
<dbReference type="RefSeq" id="WP_342632624.1">
    <property type="nucleotide sequence ID" value="NZ_CP152381.1"/>
</dbReference>
<name>A0ABZ3EA95_9GAMM</name>
<dbReference type="InterPro" id="IPR014001">
    <property type="entry name" value="Helicase_ATP-bd"/>
</dbReference>
<proteinExistence type="predicted"/>
<protein>
    <submittedName>
        <fullName evidence="3">DEAD/DEAH box helicase family protein</fullName>
    </submittedName>
</protein>
<dbReference type="InterPro" id="IPR006935">
    <property type="entry name" value="Helicase/UvrB_N"/>
</dbReference>
<geneLocation type="plasmid" evidence="3 4">
    <name>unnamed1</name>
</geneLocation>
<keyword evidence="3" id="KW-0067">ATP-binding</keyword>
<dbReference type="PROSITE" id="PS51192">
    <property type="entry name" value="HELICASE_ATP_BIND_1"/>
    <property type="match status" value="1"/>
</dbReference>
<sequence length="910" mass="100145">MNDLAINLGVTTPQSAALIPEAFQQTLVDNITANLQLQNPPPCLLRAPTGSGKTFILSRVMANISAKEDVLWFWFVPYVNLVNQTLDALITNAGDLSPAFLSNGINQEPEAGQVLISTTQGVSKKAWRNAGYDVGGGELIRTAAEFVQLVRSQGMSIGVVVDEAHIALDEATEFGQFVSWLDPTYLLMATATPKSDRINQFLASAQYGNFESFSISRDDVVKARLNKAFIEAVVYDVRQTTSSVANLKRTVLKQAWLRNQKLKADLEAAGIPINPLLLVQVDNGADAIDEAEQFLTTQCRVPPQAIGKHSADTPDPVLMSSIAVDSSKEVLIFKQSAGTGFDAPRAFVLASTKAVNDADFAMQFIGRVMRVSRVIRATYSRASDIPDDFNTAYVYLANADAQKGYQQAIQVTDSIRSSLEAETERLKERVTRGGATLYTNKPSTQREITSRLPLPSTSTSTTEAAGAATTPVEVDTANGGPLANDQHSQVELWEGEAQLDQPAPEKVISCAPNPALAGTFDEWLDILKQRGLRAYTINRNVQSLPVSLKREDRPNIETMEAIVRAVATRVAIPDLYLKDAIRAALGRLREREVHTELTSGAIKADATVVIELDRDTVAKEARAVMNNLPQIEAPDHIILLDTLAKRIKPTFLEMMQDMDLDTSDSAELKRSLRMASEWLVRILAKELEEGLYAEIAKRATSSDAEPLPDVMLFPADIGLMPSKNNLYGVLPPSHEALDQIESTMLYEDRVLMSEGEWVLGSSGDTTTIRAGRYDKTFSLNNDELAFARALDRADYVAWWFRNPDKKPYAVRLLRGEHNNFFYPDFVVCLSHVDGDTPVQRLVETKHDVKDARRKSMHVPGSYGQVLFLTRDAGKLYVVTPDGGIGDEVNLDDTEALRRELQKTMPSTEGV</sequence>
<keyword evidence="3" id="KW-0547">Nucleotide-binding</keyword>